<protein>
    <recommendedName>
        <fullName evidence="2">AMP-dependent synthetase/ligase domain-containing protein</fullName>
    </recommendedName>
</protein>
<proteinExistence type="predicted"/>
<dbReference type="InterPro" id="IPR000873">
    <property type="entry name" value="AMP-dep_synth/lig_dom"/>
</dbReference>
<dbReference type="AlphaFoldDB" id="A0A9P7KI17"/>
<dbReference type="PANTHER" id="PTHR45527">
    <property type="entry name" value="NONRIBOSOMAL PEPTIDE SYNTHETASE"/>
    <property type="match status" value="1"/>
</dbReference>
<dbReference type="GO" id="GO:0044550">
    <property type="term" value="P:secondary metabolite biosynthetic process"/>
    <property type="evidence" value="ECO:0007669"/>
    <property type="project" value="TreeGrafter"/>
</dbReference>
<organism evidence="3 4">
    <name type="scientific">Sphagnurus paluster</name>
    <dbReference type="NCBI Taxonomy" id="117069"/>
    <lineage>
        <taxon>Eukaryota</taxon>
        <taxon>Fungi</taxon>
        <taxon>Dikarya</taxon>
        <taxon>Basidiomycota</taxon>
        <taxon>Agaricomycotina</taxon>
        <taxon>Agaricomycetes</taxon>
        <taxon>Agaricomycetidae</taxon>
        <taxon>Agaricales</taxon>
        <taxon>Tricholomatineae</taxon>
        <taxon>Lyophyllaceae</taxon>
        <taxon>Sphagnurus</taxon>
    </lineage>
</organism>
<dbReference type="PRINTS" id="PR00154">
    <property type="entry name" value="AMPBINDING"/>
</dbReference>
<dbReference type="GO" id="GO:0031177">
    <property type="term" value="F:phosphopantetheine binding"/>
    <property type="evidence" value="ECO:0007669"/>
    <property type="project" value="TreeGrafter"/>
</dbReference>
<accession>A0A9P7KI17</accession>
<keyword evidence="4" id="KW-1185">Reference proteome</keyword>
<evidence type="ECO:0000313" key="3">
    <source>
        <dbReference type="EMBL" id="KAG5650399.1"/>
    </source>
</evidence>
<dbReference type="PANTHER" id="PTHR45527:SF1">
    <property type="entry name" value="FATTY ACID SYNTHASE"/>
    <property type="match status" value="1"/>
</dbReference>
<dbReference type="Proteomes" id="UP000717328">
    <property type="component" value="Unassembled WGS sequence"/>
</dbReference>
<dbReference type="InterPro" id="IPR020845">
    <property type="entry name" value="AMP-binding_CS"/>
</dbReference>
<feature type="domain" description="AMP-dependent synthetase/ligase" evidence="2">
    <location>
        <begin position="42"/>
        <end position="207"/>
    </location>
</feature>
<comment type="caution">
    <text evidence="3">The sequence shown here is derived from an EMBL/GenBank/DDBJ whole genome shotgun (WGS) entry which is preliminary data.</text>
</comment>
<reference evidence="3" key="2">
    <citation type="submission" date="2021-10" db="EMBL/GenBank/DDBJ databases">
        <title>Phylogenomics reveals ancestral predisposition of the termite-cultivated fungus Termitomyces towards a domesticated lifestyle.</title>
        <authorList>
            <person name="Auxier B."/>
            <person name="Grum-Grzhimaylo A."/>
            <person name="Cardenas M.E."/>
            <person name="Lodge J.D."/>
            <person name="Laessoe T."/>
            <person name="Pedersen O."/>
            <person name="Smith M.E."/>
            <person name="Kuyper T.W."/>
            <person name="Franco-Molano E.A."/>
            <person name="Baroni T.J."/>
            <person name="Aanen D.K."/>
        </authorList>
    </citation>
    <scope>NUCLEOTIDE SEQUENCE</scope>
    <source>
        <strain evidence="3">D49</strain>
    </source>
</reference>
<dbReference type="Gene3D" id="3.40.50.980">
    <property type="match status" value="2"/>
</dbReference>
<evidence type="ECO:0000256" key="1">
    <source>
        <dbReference type="ARBA" id="ARBA00023268"/>
    </source>
</evidence>
<dbReference type="FunFam" id="3.40.50.980:FF:000001">
    <property type="entry name" value="Non-ribosomal peptide synthetase"/>
    <property type="match status" value="1"/>
</dbReference>
<name>A0A9P7KI17_9AGAR</name>
<sequence length="219" mass="24354">MAPKVFNQDVLQHLANADRQLFTHFGLGEAVEQPFECVHHAFEHHAHQHPYTFAVEDFEHKISYIELNRQANCLATHLRSKGIGPGSRVCLLVERSVFMVVGILGVLKAGAAYVPLDGNVVADKTLNHALKDSGSSLVLVLRKFVHRIGETPIMCLEDTICESPYSTHCRKPEDWATCNDSAYIIYTSGTTGVPKGVDVMHKNVTNREFLYSPVLELDA</sequence>
<dbReference type="InterPro" id="IPR020459">
    <property type="entry name" value="AMP-binding"/>
</dbReference>
<gene>
    <name evidence="3" type="ORF">H0H81_012378</name>
</gene>
<evidence type="ECO:0000313" key="4">
    <source>
        <dbReference type="Proteomes" id="UP000717328"/>
    </source>
</evidence>
<dbReference type="GO" id="GO:0043041">
    <property type="term" value="P:amino acid activation for nonribosomal peptide biosynthetic process"/>
    <property type="evidence" value="ECO:0007669"/>
    <property type="project" value="TreeGrafter"/>
</dbReference>
<evidence type="ECO:0000259" key="2">
    <source>
        <dbReference type="Pfam" id="PF00501"/>
    </source>
</evidence>
<dbReference type="OrthoDB" id="2970380at2759"/>
<dbReference type="GO" id="GO:0005737">
    <property type="term" value="C:cytoplasm"/>
    <property type="evidence" value="ECO:0007669"/>
    <property type="project" value="TreeGrafter"/>
</dbReference>
<dbReference type="Pfam" id="PF00501">
    <property type="entry name" value="AMP-binding"/>
    <property type="match status" value="1"/>
</dbReference>
<dbReference type="SUPFAM" id="SSF56801">
    <property type="entry name" value="Acetyl-CoA synthetase-like"/>
    <property type="match status" value="1"/>
</dbReference>
<keyword evidence="1" id="KW-0511">Multifunctional enzyme</keyword>
<reference evidence="3" key="1">
    <citation type="submission" date="2021-02" db="EMBL/GenBank/DDBJ databases">
        <authorList>
            <person name="Nieuwenhuis M."/>
            <person name="Van De Peppel L.J.J."/>
        </authorList>
    </citation>
    <scope>NUCLEOTIDE SEQUENCE</scope>
    <source>
        <strain evidence="3">D49</strain>
    </source>
</reference>
<dbReference type="EMBL" id="JABCKI010000461">
    <property type="protein sequence ID" value="KAG5650399.1"/>
    <property type="molecule type" value="Genomic_DNA"/>
</dbReference>
<dbReference type="PROSITE" id="PS00455">
    <property type="entry name" value="AMP_BINDING"/>
    <property type="match status" value="1"/>
</dbReference>